<dbReference type="Gene3D" id="3.30.1150.10">
    <property type="match status" value="1"/>
</dbReference>
<keyword evidence="3" id="KW-1185">Reference proteome</keyword>
<protein>
    <recommendedName>
        <fullName evidence="4">TonB family protein</fullName>
    </recommendedName>
</protein>
<dbReference type="AlphaFoldDB" id="A0A059FDW5"/>
<organism evidence="2 3">
    <name type="scientific">Hyphomonas jannaschiana VP2</name>
    <dbReference type="NCBI Taxonomy" id="1280952"/>
    <lineage>
        <taxon>Bacteria</taxon>
        <taxon>Pseudomonadati</taxon>
        <taxon>Pseudomonadota</taxon>
        <taxon>Alphaproteobacteria</taxon>
        <taxon>Hyphomonadales</taxon>
        <taxon>Hyphomonadaceae</taxon>
        <taxon>Hyphomonas</taxon>
    </lineage>
</organism>
<proteinExistence type="predicted"/>
<dbReference type="STRING" id="1280952.HJA_10214"/>
<dbReference type="EMBL" id="ARYJ01000005">
    <property type="protein sequence ID" value="KCZ88736.1"/>
    <property type="molecule type" value="Genomic_DNA"/>
</dbReference>
<dbReference type="Proteomes" id="UP000024816">
    <property type="component" value="Unassembled WGS sequence"/>
</dbReference>
<gene>
    <name evidence="2" type="ORF">HJA_10214</name>
</gene>
<evidence type="ECO:0000256" key="1">
    <source>
        <dbReference type="SAM" id="MobiDB-lite"/>
    </source>
</evidence>
<feature type="compositionally biased region" description="Low complexity" evidence="1">
    <location>
        <begin position="72"/>
        <end position="83"/>
    </location>
</feature>
<comment type="caution">
    <text evidence="2">The sequence shown here is derived from an EMBL/GenBank/DDBJ whole genome shotgun (WGS) entry which is preliminary data.</text>
</comment>
<reference evidence="2 3" key="1">
    <citation type="journal article" date="2014" name="Antonie Van Leeuwenhoek">
        <title>Hyphomonas beringensis sp. nov. and Hyphomonas chukchiensis sp. nov., isolated from surface seawater of the Bering Sea and Chukchi Sea.</title>
        <authorList>
            <person name="Li C."/>
            <person name="Lai Q."/>
            <person name="Li G."/>
            <person name="Dong C."/>
            <person name="Wang J."/>
            <person name="Liao Y."/>
            <person name="Shao Z."/>
        </authorList>
    </citation>
    <scope>NUCLEOTIDE SEQUENCE [LARGE SCALE GENOMIC DNA]</scope>
    <source>
        <strain evidence="2 3">VP2</strain>
    </source>
</reference>
<evidence type="ECO:0000313" key="2">
    <source>
        <dbReference type="EMBL" id="KCZ88736.1"/>
    </source>
</evidence>
<dbReference type="Pfam" id="PF13103">
    <property type="entry name" value="TonB_2"/>
    <property type="match status" value="1"/>
</dbReference>
<dbReference type="PATRIC" id="fig|1280952.3.peg.2040"/>
<feature type="region of interest" description="Disordered" evidence="1">
    <location>
        <begin position="47"/>
        <end position="119"/>
    </location>
</feature>
<dbReference type="SUPFAM" id="SSF74653">
    <property type="entry name" value="TolA/TonB C-terminal domain"/>
    <property type="match status" value="1"/>
</dbReference>
<evidence type="ECO:0008006" key="4">
    <source>
        <dbReference type="Google" id="ProtNLM"/>
    </source>
</evidence>
<accession>A0A059FDW5</accession>
<sequence>MAGVALAALAHGGLLAGIALLAPAGSTGLGPRDDMFLVTLVEEPMTLPAQVPEPDPPQTKRPPAPPEKVEDPQAPAAEVATAPAPAPEPVKPVEDVLPVPEPAPAADTAPGGPESGPAFVTLAADAPAQAVAPPSAVEQAGSKGAASLSGDGKAIRDAYLRDVRLQLAHHAPRGVRGAGNCEVEFRLSYAGEVVFVGIRTSSGSRLYDRRCLKSVTAAVPFPVAPEGAAAEDLSFTIVIEQKR</sequence>
<feature type="compositionally biased region" description="Pro residues" evidence="1">
    <location>
        <begin position="51"/>
        <end position="66"/>
    </location>
</feature>
<evidence type="ECO:0000313" key="3">
    <source>
        <dbReference type="Proteomes" id="UP000024816"/>
    </source>
</evidence>
<name>A0A059FDW5_9PROT</name>